<keyword evidence="4" id="KW-0288">FMN</keyword>
<gene>
    <name evidence="7" type="ORF">SAMN04488050_108164</name>
</gene>
<evidence type="ECO:0000313" key="7">
    <source>
        <dbReference type="EMBL" id="SFT02412.1"/>
    </source>
</evidence>
<keyword evidence="8" id="KW-1185">Reference proteome</keyword>
<organism evidence="7 8">
    <name type="scientific">Alloyangia pacifica</name>
    <dbReference type="NCBI Taxonomy" id="311180"/>
    <lineage>
        <taxon>Bacteria</taxon>
        <taxon>Pseudomonadati</taxon>
        <taxon>Pseudomonadota</taxon>
        <taxon>Alphaproteobacteria</taxon>
        <taxon>Rhodobacterales</taxon>
        <taxon>Roseobacteraceae</taxon>
        <taxon>Alloyangia</taxon>
    </lineage>
</organism>
<evidence type="ECO:0000259" key="6">
    <source>
        <dbReference type="Pfam" id="PF00881"/>
    </source>
</evidence>
<keyword evidence="5" id="KW-0560">Oxidoreductase</keyword>
<evidence type="ECO:0000313" key="8">
    <source>
        <dbReference type="Proteomes" id="UP000199392"/>
    </source>
</evidence>
<evidence type="ECO:0000256" key="2">
    <source>
        <dbReference type="ARBA" id="ARBA00007118"/>
    </source>
</evidence>
<dbReference type="InterPro" id="IPR029479">
    <property type="entry name" value="Nitroreductase"/>
</dbReference>
<dbReference type="EMBL" id="FOZW01000008">
    <property type="protein sequence ID" value="SFT02412.1"/>
    <property type="molecule type" value="Genomic_DNA"/>
</dbReference>
<feature type="domain" description="Nitroreductase" evidence="6">
    <location>
        <begin position="12"/>
        <end position="199"/>
    </location>
</feature>
<dbReference type="PANTHER" id="PTHR43673">
    <property type="entry name" value="NAD(P)H NITROREDUCTASE YDGI-RELATED"/>
    <property type="match status" value="1"/>
</dbReference>
<keyword evidence="3" id="KW-0285">Flavoprotein</keyword>
<accession>A0A1I6ULU0</accession>
<dbReference type="OrthoDB" id="9802510at2"/>
<evidence type="ECO:0000256" key="1">
    <source>
        <dbReference type="ARBA" id="ARBA00001917"/>
    </source>
</evidence>
<dbReference type="Proteomes" id="UP000199392">
    <property type="component" value="Unassembled WGS sequence"/>
</dbReference>
<dbReference type="Gene3D" id="3.40.109.10">
    <property type="entry name" value="NADH Oxidase"/>
    <property type="match status" value="1"/>
</dbReference>
<dbReference type="Pfam" id="PF00881">
    <property type="entry name" value="Nitroreductase"/>
    <property type="match status" value="1"/>
</dbReference>
<dbReference type="AlphaFoldDB" id="A0A1I6ULU0"/>
<comment type="cofactor">
    <cofactor evidence="1">
        <name>FMN</name>
        <dbReference type="ChEBI" id="CHEBI:58210"/>
    </cofactor>
</comment>
<sequence>MSVTAAEELLFARRSARAFLKDPVPRADLERILRAARSAPSGANLQPGRFHALTGAPLDDLSAALHGAIDAGRPQVAQYSYFPSPMPPELKAKQRAAGYALYAALGVERRDIDGRRAQFTRNYGFFDAPVGIVVTIHPDMGKGCFMDLGMALMALMVSAQGMGYATCGIGALANYADVAHAQLGLGAEEMVVCGMALGRADPEAPVNTVETARDPLEDFTTLRGFS</sequence>
<dbReference type="GO" id="GO:0016491">
    <property type="term" value="F:oxidoreductase activity"/>
    <property type="evidence" value="ECO:0007669"/>
    <property type="project" value="UniProtKB-KW"/>
</dbReference>
<dbReference type="PANTHER" id="PTHR43673:SF2">
    <property type="entry name" value="NITROREDUCTASE"/>
    <property type="match status" value="1"/>
</dbReference>
<comment type="similarity">
    <text evidence="2">Belongs to the nitroreductase family.</text>
</comment>
<reference evidence="8" key="1">
    <citation type="submission" date="2016-10" db="EMBL/GenBank/DDBJ databases">
        <authorList>
            <person name="Varghese N."/>
            <person name="Submissions S."/>
        </authorList>
    </citation>
    <scope>NUCLEOTIDE SEQUENCE [LARGE SCALE GENOMIC DNA]</scope>
    <source>
        <strain evidence="8">DSM 26894</strain>
    </source>
</reference>
<dbReference type="STRING" id="311180.SAMN04488050_108164"/>
<protein>
    <submittedName>
        <fullName evidence="7">Nitroreductase</fullName>
    </submittedName>
</protein>
<evidence type="ECO:0000256" key="3">
    <source>
        <dbReference type="ARBA" id="ARBA00022630"/>
    </source>
</evidence>
<dbReference type="SUPFAM" id="SSF55469">
    <property type="entry name" value="FMN-dependent nitroreductase-like"/>
    <property type="match status" value="1"/>
</dbReference>
<proteinExistence type="inferred from homology"/>
<evidence type="ECO:0000256" key="5">
    <source>
        <dbReference type="ARBA" id="ARBA00023002"/>
    </source>
</evidence>
<dbReference type="InterPro" id="IPR000415">
    <property type="entry name" value="Nitroreductase-like"/>
</dbReference>
<dbReference type="RefSeq" id="WP_092427275.1">
    <property type="nucleotide sequence ID" value="NZ_FNCL01000009.1"/>
</dbReference>
<dbReference type="CDD" id="cd02136">
    <property type="entry name" value="PnbA_NfnB-like"/>
    <property type="match status" value="1"/>
</dbReference>
<evidence type="ECO:0000256" key="4">
    <source>
        <dbReference type="ARBA" id="ARBA00022643"/>
    </source>
</evidence>
<name>A0A1I6ULU0_9RHOB</name>